<feature type="domain" description="Peptidase M28" evidence="2">
    <location>
        <begin position="301"/>
        <end position="514"/>
    </location>
</feature>
<evidence type="ECO:0000313" key="3">
    <source>
        <dbReference type="EMBL" id="MEJ5094186.1"/>
    </source>
</evidence>
<evidence type="ECO:0000256" key="1">
    <source>
        <dbReference type="SAM" id="SignalP"/>
    </source>
</evidence>
<organism evidence="3 4">
    <name type="scientific">Sphingomonas molluscorum</name>
    <dbReference type="NCBI Taxonomy" id="418184"/>
    <lineage>
        <taxon>Bacteria</taxon>
        <taxon>Pseudomonadati</taxon>
        <taxon>Pseudomonadota</taxon>
        <taxon>Alphaproteobacteria</taxon>
        <taxon>Sphingomonadales</taxon>
        <taxon>Sphingomonadaceae</taxon>
        <taxon>Sphingomonas</taxon>
    </lineage>
</organism>
<dbReference type="CDD" id="cd04820">
    <property type="entry name" value="PA_M28_1_1"/>
    <property type="match status" value="1"/>
</dbReference>
<keyword evidence="1" id="KW-0732">Signal</keyword>
<feature type="signal peptide" evidence="1">
    <location>
        <begin position="1"/>
        <end position="21"/>
    </location>
</feature>
<gene>
    <name evidence="3" type="ORF">WH159_06505</name>
</gene>
<accession>A0ABU8Q3M0</accession>
<evidence type="ECO:0000313" key="4">
    <source>
        <dbReference type="Proteomes" id="UP001380365"/>
    </source>
</evidence>
<dbReference type="EMBL" id="JBBGZA010000001">
    <property type="protein sequence ID" value="MEJ5094186.1"/>
    <property type="molecule type" value="Genomic_DNA"/>
</dbReference>
<dbReference type="Gene3D" id="3.50.30.30">
    <property type="match status" value="1"/>
</dbReference>
<dbReference type="PANTHER" id="PTHR12147">
    <property type="entry name" value="METALLOPEPTIDASE M28 FAMILY MEMBER"/>
    <property type="match status" value="1"/>
</dbReference>
<dbReference type="Gene3D" id="3.40.630.10">
    <property type="entry name" value="Zn peptidases"/>
    <property type="match status" value="1"/>
</dbReference>
<evidence type="ECO:0000259" key="2">
    <source>
        <dbReference type="Pfam" id="PF04389"/>
    </source>
</evidence>
<dbReference type="PANTHER" id="PTHR12147:SF26">
    <property type="entry name" value="PEPTIDASE M28 DOMAIN-CONTAINING PROTEIN"/>
    <property type="match status" value="1"/>
</dbReference>
<feature type="chain" id="PRO_5046198418" evidence="1">
    <location>
        <begin position="22"/>
        <end position="546"/>
    </location>
</feature>
<dbReference type="InterPro" id="IPR007484">
    <property type="entry name" value="Peptidase_M28"/>
</dbReference>
<sequence length="546" mass="57278">MRSLLLCLPLLSLIAAQPALAQAAPAVSTAEAALTPKQAALKAHVAFLASDVLRGREAGTPDYDVAAEYVAAQMLAAGLTPGGKDGSWFQPVPLVAAKPAGEPTMALRVAGRAVPMAFGTDWTIRVTPTAERIALSAPVVFAGYGIVDKASGRDDYRGLDVRGKIVAILYSGPKGLNSEIAAHLSNRLDRARVAKAHGAVGVVVIETSQIHQVFPFEAMAEGWDTRGVTWADAAGKPRDVGVPTLGVLSFAGAEKLFAGSKIRWSDVRAADDAGKKLPTGALAATLSTEQRFTIEHVPSANVVGMLRGSDPTLAREVVVLSAHLDHIGVTKPVDGDAINNGALDNAIGIASMLEVAKAFGAEKTRPKRSLLFVAVTAEEKGLIGSDYFAAHPTVAKENVVANVNLDMPILTYRFVDLVAFGADRSSIGPAVAAAAKARGLALLPDPAPEEADFVRTDHYSFVRQGVPSVSLNPGPGGPGAAATKAFLENNYHQPSDEIGLPIDWQAAEDFVDVNQAIVRTLADAPDRPRWNKGDYFGTLYQGPMAK</sequence>
<protein>
    <submittedName>
        <fullName evidence="3">M28 family metallopeptidase</fullName>
    </submittedName>
</protein>
<dbReference type="InterPro" id="IPR046450">
    <property type="entry name" value="PA_dom_sf"/>
</dbReference>
<dbReference type="Proteomes" id="UP001380365">
    <property type="component" value="Unassembled WGS sequence"/>
</dbReference>
<dbReference type="InterPro" id="IPR045175">
    <property type="entry name" value="M28_fam"/>
</dbReference>
<proteinExistence type="predicted"/>
<keyword evidence="4" id="KW-1185">Reference proteome</keyword>
<reference evidence="3 4" key="1">
    <citation type="submission" date="2023-12" db="EMBL/GenBank/DDBJ databases">
        <title>Gut-associated functions are favored during microbiome assembly across C. elegans life.</title>
        <authorList>
            <person name="Zimmermann J."/>
        </authorList>
    </citation>
    <scope>NUCLEOTIDE SEQUENCE [LARGE SCALE GENOMIC DNA]</scope>
    <source>
        <strain evidence="3 4">JUb134</strain>
    </source>
</reference>
<dbReference type="Pfam" id="PF04389">
    <property type="entry name" value="Peptidase_M28"/>
    <property type="match status" value="1"/>
</dbReference>
<name>A0ABU8Q3M0_9SPHN</name>
<dbReference type="SUPFAM" id="SSF53187">
    <property type="entry name" value="Zn-dependent exopeptidases"/>
    <property type="match status" value="1"/>
</dbReference>
<dbReference type="SUPFAM" id="SSF52025">
    <property type="entry name" value="PA domain"/>
    <property type="match status" value="1"/>
</dbReference>
<dbReference type="RefSeq" id="WP_132884377.1">
    <property type="nucleotide sequence ID" value="NZ_JBBGZA010000001.1"/>
</dbReference>
<comment type="caution">
    <text evidence="3">The sequence shown here is derived from an EMBL/GenBank/DDBJ whole genome shotgun (WGS) entry which is preliminary data.</text>
</comment>